<dbReference type="EMBL" id="LCYG01000052">
    <property type="protein sequence ID" value="KLK91640.1"/>
    <property type="molecule type" value="Genomic_DNA"/>
</dbReference>
<evidence type="ECO:0000313" key="3">
    <source>
        <dbReference type="Proteomes" id="UP000035489"/>
    </source>
</evidence>
<dbReference type="PATRIC" id="fig|1225564.3.peg.5117"/>
<dbReference type="RefSeq" id="WP_047190614.1">
    <property type="nucleotide sequence ID" value="NZ_LCYG01000052.1"/>
</dbReference>
<dbReference type="Proteomes" id="UP000035489">
    <property type="component" value="Unassembled WGS sequence"/>
</dbReference>
<evidence type="ECO:0000256" key="1">
    <source>
        <dbReference type="SAM" id="MobiDB-lite"/>
    </source>
</evidence>
<dbReference type="AlphaFoldDB" id="A0A0H1R8T2"/>
<accession>A0A0H1R8T2</accession>
<reference evidence="2 3" key="1">
    <citation type="submission" date="2015-05" db="EMBL/GenBank/DDBJ databases">
        <title>Draft genome sequence of Microvirga vignae strain BR3299, a novel nitrogen fixing bacteria isolated from Brazil semi-aired region.</title>
        <authorList>
            <person name="Zilli J.E."/>
            <person name="Passos S.R."/>
            <person name="Leite J."/>
            <person name="Baldani J.I."/>
            <person name="Xavier G.R."/>
            <person name="Rumjaneck N.G."/>
            <person name="Simoes-Araujo J.L."/>
        </authorList>
    </citation>
    <scope>NUCLEOTIDE SEQUENCE [LARGE SCALE GENOMIC DNA]</scope>
    <source>
        <strain evidence="2 3">BR3299</strain>
    </source>
</reference>
<keyword evidence="3" id="KW-1185">Reference proteome</keyword>
<protein>
    <submittedName>
        <fullName evidence="2">Uncharacterized protein</fullName>
    </submittedName>
</protein>
<dbReference type="OrthoDB" id="9967851at2"/>
<feature type="region of interest" description="Disordered" evidence="1">
    <location>
        <begin position="88"/>
        <end position="115"/>
    </location>
</feature>
<comment type="caution">
    <text evidence="2">The sequence shown here is derived from an EMBL/GenBank/DDBJ whole genome shotgun (WGS) entry which is preliminary data.</text>
</comment>
<proteinExistence type="predicted"/>
<evidence type="ECO:0000313" key="2">
    <source>
        <dbReference type="EMBL" id="KLK91640.1"/>
    </source>
</evidence>
<name>A0A0H1R8T2_9HYPH</name>
<feature type="compositionally biased region" description="Basic and acidic residues" evidence="1">
    <location>
        <begin position="96"/>
        <end position="115"/>
    </location>
</feature>
<organism evidence="2 3">
    <name type="scientific">Microvirga vignae</name>
    <dbReference type="NCBI Taxonomy" id="1225564"/>
    <lineage>
        <taxon>Bacteria</taxon>
        <taxon>Pseudomonadati</taxon>
        <taxon>Pseudomonadota</taxon>
        <taxon>Alphaproteobacteria</taxon>
        <taxon>Hyphomicrobiales</taxon>
        <taxon>Methylobacteriaceae</taxon>
        <taxon>Microvirga</taxon>
    </lineage>
</organism>
<gene>
    <name evidence="2" type="ORF">AA309_19150</name>
</gene>
<sequence length="115" mass="13443">MGSGDTLTVWREKLIQKLREHGVPEADVERRADELTAPMLVAHEIAEAHRQKTMRRLRAMGWPDDKIEQALVELTFRRGDRLIRQQKVLRTRRRGSHDCPKRDGRYHGGPLAREK</sequence>